<evidence type="ECO:0000313" key="1">
    <source>
        <dbReference type="EMBL" id="DAE05880.1"/>
    </source>
</evidence>
<name>A0A8S5PGT6_9CAUD</name>
<reference evidence="1" key="1">
    <citation type="journal article" date="2021" name="Proc. Natl. Acad. Sci. U.S.A.">
        <title>A Catalog of Tens of Thousands of Viruses from Human Metagenomes Reveals Hidden Associations with Chronic Diseases.</title>
        <authorList>
            <person name="Tisza M.J."/>
            <person name="Buck C.B."/>
        </authorList>
    </citation>
    <scope>NUCLEOTIDE SEQUENCE</scope>
    <source>
        <strain evidence="1">CtWeH21</strain>
    </source>
</reference>
<organism evidence="1">
    <name type="scientific">Podoviridae sp. ctWeH21</name>
    <dbReference type="NCBI Taxonomy" id="2825255"/>
    <lineage>
        <taxon>Viruses</taxon>
        <taxon>Duplodnaviria</taxon>
        <taxon>Heunggongvirae</taxon>
        <taxon>Uroviricota</taxon>
        <taxon>Caudoviricetes</taxon>
    </lineage>
</organism>
<protein>
    <submittedName>
        <fullName evidence="1">Uncharacterized protein</fullName>
    </submittedName>
</protein>
<accession>A0A8S5PGT6</accession>
<proteinExistence type="predicted"/>
<dbReference type="EMBL" id="BK015419">
    <property type="protein sequence ID" value="DAE05880.1"/>
    <property type="molecule type" value="Genomic_DNA"/>
</dbReference>
<sequence>MTLFRVVVNSTYADLQWFRFLVKKWRKLSSFKF</sequence>